<reference evidence="3" key="1">
    <citation type="submission" date="2022-10" db="EMBL/GenBank/DDBJ databases">
        <title>Genome assembly of Pristionchus species.</title>
        <authorList>
            <person name="Yoshida K."/>
            <person name="Sommer R.J."/>
        </authorList>
    </citation>
    <scope>NUCLEOTIDE SEQUENCE [LARGE SCALE GENOMIC DNA]</scope>
    <source>
        <strain evidence="3">RS5460</strain>
    </source>
</reference>
<dbReference type="EMBL" id="BTRK01000006">
    <property type="protein sequence ID" value="GMR58266.1"/>
    <property type="molecule type" value="Genomic_DNA"/>
</dbReference>
<organism evidence="2 3">
    <name type="scientific">Pristionchus mayeri</name>
    <dbReference type="NCBI Taxonomy" id="1317129"/>
    <lineage>
        <taxon>Eukaryota</taxon>
        <taxon>Metazoa</taxon>
        <taxon>Ecdysozoa</taxon>
        <taxon>Nematoda</taxon>
        <taxon>Chromadorea</taxon>
        <taxon>Rhabditida</taxon>
        <taxon>Rhabditina</taxon>
        <taxon>Diplogasteromorpha</taxon>
        <taxon>Diplogasteroidea</taxon>
        <taxon>Neodiplogasteridae</taxon>
        <taxon>Pristionchus</taxon>
    </lineage>
</organism>
<gene>
    <name evidence="2" type="ORF">PMAYCL1PPCAC_28461</name>
</gene>
<sequence length="102" mass="10906">MASLVFSPASTIKRDPLHNSHSHLLSSLLSSSNELLPHPRLPPRPHYSDARYDSTTACSIRFDQGSGSLSSLSLWTTGTDENGQHGATDGLLLPVSPPVNSN</sequence>
<proteinExistence type="predicted"/>
<dbReference type="Proteomes" id="UP001328107">
    <property type="component" value="Unassembled WGS sequence"/>
</dbReference>
<evidence type="ECO:0000313" key="2">
    <source>
        <dbReference type="EMBL" id="GMR58266.1"/>
    </source>
</evidence>
<keyword evidence="3" id="KW-1185">Reference proteome</keyword>
<dbReference type="AlphaFoldDB" id="A0AAN5D7J1"/>
<protein>
    <submittedName>
        <fullName evidence="2">Uncharacterized protein</fullName>
    </submittedName>
</protein>
<evidence type="ECO:0000256" key="1">
    <source>
        <dbReference type="SAM" id="MobiDB-lite"/>
    </source>
</evidence>
<comment type="caution">
    <text evidence="2">The sequence shown here is derived from an EMBL/GenBank/DDBJ whole genome shotgun (WGS) entry which is preliminary data.</text>
</comment>
<feature type="region of interest" description="Disordered" evidence="1">
    <location>
        <begin position="73"/>
        <end position="102"/>
    </location>
</feature>
<accession>A0AAN5D7J1</accession>
<name>A0AAN5D7J1_9BILA</name>
<evidence type="ECO:0000313" key="3">
    <source>
        <dbReference type="Proteomes" id="UP001328107"/>
    </source>
</evidence>